<accession>A0ABD3RE73</accession>
<protein>
    <submittedName>
        <fullName evidence="1">Uncharacterized protein</fullName>
    </submittedName>
</protein>
<reference evidence="1 2" key="1">
    <citation type="submission" date="2024-10" db="EMBL/GenBank/DDBJ databases">
        <title>Updated reference genomes for cyclostephanoid diatoms.</title>
        <authorList>
            <person name="Roberts W.R."/>
            <person name="Alverson A.J."/>
        </authorList>
    </citation>
    <scope>NUCLEOTIDE SEQUENCE [LARGE SCALE GENOMIC DNA]</scope>
    <source>
        <strain evidence="1 2">AJA228-03</strain>
    </source>
</reference>
<name>A0ABD3RE73_9STRA</name>
<keyword evidence="2" id="KW-1185">Reference proteome</keyword>
<proteinExistence type="predicted"/>
<sequence length="116" mass="13090">MEDNDFECQITKSLIMSSVLIYNLLPIAGPATWATEDGKDTDSLYWYALSETRDDSTFLLRQVIQSCPNLIGVFAVGQKPYEDLLQILENTGTKVINDDCVMHSSVIYQGRADEYQ</sequence>
<evidence type="ECO:0000313" key="2">
    <source>
        <dbReference type="Proteomes" id="UP001530377"/>
    </source>
</evidence>
<dbReference type="AlphaFoldDB" id="A0ABD3RE73"/>
<organism evidence="1 2">
    <name type="scientific">Cyclostephanos tholiformis</name>
    <dbReference type="NCBI Taxonomy" id="382380"/>
    <lineage>
        <taxon>Eukaryota</taxon>
        <taxon>Sar</taxon>
        <taxon>Stramenopiles</taxon>
        <taxon>Ochrophyta</taxon>
        <taxon>Bacillariophyta</taxon>
        <taxon>Coscinodiscophyceae</taxon>
        <taxon>Thalassiosirophycidae</taxon>
        <taxon>Stephanodiscales</taxon>
        <taxon>Stephanodiscaceae</taxon>
        <taxon>Cyclostephanos</taxon>
    </lineage>
</organism>
<dbReference type="EMBL" id="JALLPB020000283">
    <property type="protein sequence ID" value="KAL3811079.1"/>
    <property type="molecule type" value="Genomic_DNA"/>
</dbReference>
<evidence type="ECO:0000313" key="1">
    <source>
        <dbReference type="EMBL" id="KAL3811079.1"/>
    </source>
</evidence>
<dbReference type="Proteomes" id="UP001530377">
    <property type="component" value="Unassembled WGS sequence"/>
</dbReference>
<comment type="caution">
    <text evidence="1">The sequence shown here is derived from an EMBL/GenBank/DDBJ whole genome shotgun (WGS) entry which is preliminary data.</text>
</comment>
<gene>
    <name evidence="1" type="ORF">ACHAXA_009027</name>
</gene>